<organism evidence="2 3">
    <name type="scientific">Oryza meyeriana var. granulata</name>
    <dbReference type="NCBI Taxonomy" id="110450"/>
    <lineage>
        <taxon>Eukaryota</taxon>
        <taxon>Viridiplantae</taxon>
        <taxon>Streptophyta</taxon>
        <taxon>Embryophyta</taxon>
        <taxon>Tracheophyta</taxon>
        <taxon>Spermatophyta</taxon>
        <taxon>Magnoliopsida</taxon>
        <taxon>Liliopsida</taxon>
        <taxon>Poales</taxon>
        <taxon>Poaceae</taxon>
        <taxon>BOP clade</taxon>
        <taxon>Oryzoideae</taxon>
        <taxon>Oryzeae</taxon>
        <taxon>Oryzinae</taxon>
        <taxon>Oryza</taxon>
        <taxon>Oryza meyeriana</taxon>
    </lineage>
</organism>
<evidence type="ECO:0000313" key="3">
    <source>
        <dbReference type="Proteomes" id="UP000479710"/>
    </source>
</evidence>
<evidence type="ECO:0000256" key="1">
    <source>
        <dbReference type="SAM" id="MobiDB-lite"/>
    </source>
</evidence>
<protein>
    <submittedName>
        <fullName evidence="2">Uncharacterized protein</fullName>
    </submittedName>
</protein>
<dbReference type="OrthoDB" id="1918363at2759"/>
<proteinExistence type="predicted"/>
<dbReference type="AlphaFoldDB" id="A0A6G1EZD6"/>
<accession>A0A6G1EZD6</accession>
<gene>
    <name evidence="2" type="ORF">E2562_027190</name>
</gene>
<keyword evidence="3" id="KW-1185">Reference proteome</keyword>
<sequence>MSNGREGSCDEDSTCLARCQARRRKSRLADSSGRPLSAGSSPRSSGRSSLARSVARRSAPTATSRRASVPETTTPTAKSPGLGSYRPPASSWPGGTLRLRTKPADNASSRGRAGLARATCLLCPWTPLATGSTRRGFDMGGEPGKRRRRGAAAAAIAGGILPVVSGEAVAASEAVTLSD</sequence>
<feature type="region of interest" description="Disordered" evidence="1">
    <location>
        <begin position="20"/>
        <end position="111"/>
    </location>
</feature>
<feature type="compositionally biased region" description="Low complexity" evidence="1">
    <location>
        <begin position="31"/>
        <end position="69"/>
    </location>
</feature>
<dbReference type="Proteomes" id="UP000479710">
    <property type="component" value="Unassembled WGS sequence"/>
</dbReference>
<name>A0A6G1EZD6_9ORYZ</name>
<evidence type="ECO:0000313" key="2">
    <source>
        <dbReference type="EMBL" id="KAF0930010.1"/>
    </source>
</evidence>
<dbReference type="EMBL" id="SPHZ02000002">
    <property type="protein sequence ID" value="KAF0930010.1"/>
    <property type="molecule type" value="Genomic_DNA"/>
</dbReference>
<comment type="caution">
    <text evidence="2">The sequence shown here is derived from an EMBL/GenBank/DDBJ whole genome shotgun (WGS) entry which is preliminary data.</text>
</comment>
<reference evidence="2 3" key="1">
    <citation type="submission" date="2019-11" db="EMBL/GenBank/DDBJ databases">
        <title>Whole genome sequence of Oryza granulata.</title>
        <authorList>
            <person name="Li W."/>
        </authorList>
    </citation>
    <scope>NUCLEOTIDE SEQUENCE [LARGE SCALE GENOMIC DNA]</scope>
    <source>
        <strain evidence="3">cv. Menghai</strain>
        <tissue evidence="2">Leaf</tissue>
    </source>
</reference>